<dbReference type="GO" id="GO:0046475">
    <property type="term" value="P:glycerophospholipid catabolic process"/>
    <property type="evidence" value="ECO:0007669"/>
    <property type="project" value="TreeGrafter"/>
</dbReference>
<dbReference type="KEGG" id="amj:102573324"/>
<dbReference type="Pfam" id="PF01735">
    <property type="entry name" value="PLA2_B"/>
    <property type="match status" value="1"/>
</dbReference>
<evidence type="ECO:0000256" key="8">
    <source>
        <dbReference type="ARBA" id="ARBA00022837"/>
    </source>
</evidence>
<dbReference type="SMART" id="SM00239">
    <property type="entry name" value="C2"/>
    <property type="match status" value="1"/>
</dbReference>
<keyword evidence="8 13" id="KW-0106">Calcium</keyword>
<dbReference type="SUPFAM" id="SSF49562">
    <property type="entry name" value="C2 domain (Calcium/lipid-binding domain, CaLB)"/>
    <property type="match status" value="1"/>
</dbReference>
<dbReference type="EMBL" id="AKHW03004924">
    <property type="protein sequence ID" value="KYO28400.1"/>
    <property type="molecule type" value="Genomic_DNA"/>
</dbReference>
<dbReference type="GO" id="GO:0005509">
    <property type="term" value="F:calcium ion binding"/>
    <property type="evidence" value="ECO:0007669"/>
    <property type="project" value="InterPro"/>
</dbReference>
<dbReference type="Pfam" id="PF00168">
    <property type="entry name" value="C2"/>
    <property type="match status" value="1"/>
</dbReference>
<evidence type="ECO:0000256" key="1">
    <source>
        <dbReference type="ARBA" id="ARBA00001913"/>
    </source>
</evidence>
<dbReference type="PROSITE" id="PS50004">
    <property type="entry name" value="C2"/>
    <property type="match status" value="1"/>
</dbReference>
<dbReference type="Gene3D" id="3.40.1090.10">
    <property type="entry name" value="Cytosolic phospholipase A2 catalytic domain"/>
    <property type="match status" value="1"/>
</dbReference>
<evidence type="ECO:0000259" key="15">
    <source>
        <dbReference type="PROSITE" id="PS51210"/>
    </source>
</evidence>
<dbReference type="AlphaFoldDB" id="A0A151MV55"/>
<accession>A0A151MV55</accession>
<dbReference type="InterPro" id="IPR035892">
    <property type="entry name" value="C2_domain_sf"/>
</dbReference>
<dbReference type="GeneID" id="102573324"/>
<dbReference type="InterPro" id="IPR041847">
    <property type="entry name" value="C2_cPLA2"/>
</dbReference>
<dbReference type="CDD" id="cd04036">
    <property type="entry name" value="C2_cPLA2"/>
    <property type="match status" value="1"/>
</dbReference>
<evidence type="ECO:0000256" key="5">
    <source>
        <dbReference type="ARBA" id="ARBA00022490"/>
    </source>
</evidence>
<dbReference type="GO" id="GO:0005544">
    <property type="term" value="F:calcium-dependent phospholipid binding"/>
    <property type="evidence" value="ECO:0007669"/>
    <property type="project" value="TreeGrafter"/>
</dbReference>
<evidence type="ECO:0000313" key="16">
    <source>
        <dbReference type="EMBL" id="KYO28400.1"/>
    </source>
</evidence>
<name>A0A151MV55_ALLMI</name>
<dbReference type="SMART" id="SM00022">
    <property type="entry name" value="PLAc"/>
    <property type="match status" value="1"/>
</dbReference>
<dbReference type="FunFam" id="3.40.1090.10:FF:000002">
    <property type="entry name" value="Phospholipase A2"/>
    <property type="match status" value="1"/>
</dbReference>
<evidence type="ECO:0000256" key="7">
    <source>
        <dbReference type="ARBA" id="ARBA00022801"/>
    </source>
</evidence>
<comment type="cofactor">
    <cofactor evidence="1">
        <name>Ca(2+)</name>
        <dbReference type="ChEBI" id="CHEBI:29108"/>
    </cofactor>
</comment>
<dbReference type="PANTHER" id="PTHR10728">
    <property type="entry name" value="CYTOSOLIC PHOSPHOLIPASE A2"/>
    <property type="match status" value="1"/>
</dbReference>
<protein>
    <recommendedName>
        <fullName evidence="4 13">Phospholipase A2</fullName>
        <ecNumber evidence="4 13">3.1.1.4</ecNumber>
    </recommendedName>
</protein>
<keyword evidence="5 13" id="KW-0963">Cytoplasm</keyword>
<comment type="catalytic activity">
    <reaction evidence="13">
        <text>a 1,2-diacyl-sn-glycero-3-phosphocholine + H2O = a 1-acyl-sn-glycero-3-phosphocholine + a fatty acid + H(+)</text>
        <dbReference type="Rhea" id="RHEA:15801"/>
        <dbReference type="ChEBI" id="CHEBI:15377"/>
        <dbReference type="ChEBI" id="CHEBI:15378"/>
        <dbReference type="ChEBI" id="CHEBI:28868"/>
        <dbReference type="ChEBI" id="CHEBI:57643"/>
        <dbReference type="ChEBI" id="CHEBI:58168"/>
        <dbReference type="EC" id="3.1.1.4"/>
    </reaction>
</comment>
<proteinExistence type="predicted"/>
<sequence>MPVGQHTIALADQVSPGIGPSFPSILPITETAMLKKETSSWYLLSVRIIQARHIPCKDLLSHSDCYVSLWLPTASHEKVRTKTISNNNNPVWNESFHFRIQTQVKNILELELYDEDVATKDDLLFTVAYDVAKVKPGETVHEKLTFNSEGKEVLEVEFMMGGIPSPPEKLITNGILVAREMLCLEVQMTKGENEECLKRGESVMLMVKESYEEMQRITEDSDILCLHCLKGWEPTLKATLESGAAEKKMQRDASSGFLEVPLNSLSIGHKMKVGLPLEKPAHLELQLKANERLEGLDVRLGFDLCVEEQDFLRKRKKVVAEALKKFLYLEQDLQEHEVPLITIMATGGGYRAMSSLYGHLLGFQKMNLLDCITYLTGTSGSTWAISNLYEDANWSHKDLVGPISKAQKHITKSKASVSSWENLKHYIKELRQRAQEGHLISFTDMWALVLEHMLHGELNNSTLSNQRQAVNQGQNPLPFYLALNVKKDMQSSFAFKEWCEFSPFEVGFLKYGAFICSEDFGSHFFMGHLMNRIPESRICYLEAVWSNIFSVNLLDVWNVVTSLYPEWKQEDEKNKSLSTQPFSAQKTFCFSPPDEVSHIVNEILTSRPAGERTPNFLKGLQFHKDYDQHEEFSTWNDVQADVPPNHLTPLEEELCLVDAAYFINTSCPPLLRKERRVDVILYFGYSLLKTCFDSIEETGQYCVEQGLPFPKIILTEEDKKNPKEWYVFVDDENPEVPIVLFFPLVNNTFKEYKAPGVKRSPAEMEKGDIDFVSSTSPYKLENLTYSKEDFDKLLMVAEYNVQNNKDLMLQAFHKAVERRKHQQS</sequence>
<dbReference type="OrthoDB" id="419768at2759"/>
<dbReference type="STRING" id="8496.A0A151MV55"/>
<organism evidence="16 17">
    <name type="scientific">Alligator mississippiensis</name>
    <name type="common">American alligator</name>
    <dbReference type="NCBI Taxonomy" id="8496"/>
    <lineage>
        <taxon>Eukaryota</taxon>
        <taxon>Metazoa</taxon>
        <taxon>Chordata</taxon>
        <taxon>Craniata</taxon>
        <taxon>Vertebrata</taxon>
        <taxon>Euteleostomi</taxon>
        <taxon>Archelosauria</taxon>
        <taxon>Archosauria</taxon>
        <taxon>Crocodylia</taxon>
        <taxon>Alligatoridae</taxon>
        <taxon>Alligatorinae</taxon>
        <taxon>Alligator</taxon>
    </lineage>
</organism>
<dbReference type="GO" id="GO:0005829">
    <property type="term" value="C:cytosol"/>
    <property type="evidence" value="ECO:0007669"/>
    <property type="project" value="UniProtKB-SubCell"/>
</dbReference>
<keyword evidence="9 12" id="KW-0442">Lipid degradation</keyword>
<evidence type="ECO:0000256" key="3">
    <source>
        <dbReference type="ARBA" id="ARBA00004514"/>
    </source>
</evidence>
<dbReference type="FunFam" id="2.60.40.150:FF:000030">
    <property type="entry name" value="Phospholipase A2"/>
    <property type="match status" value="1"/>
</dbReference>
<evidence type="ECO:0000256" key="12">
    <source>
        <dbReference type="PROSITE-ProRule" id="PRU00555"/>
    </source>
</evidence>
<dbReference type="InterPro" id="IPR002642">
    <property type="entry name" value="LysoPLipase_cat_dom"/>
</dbReference>
<dbReference type="InterPro" id="IPR016035">
    <property type="entry name" value="Acyl_Trfase/lysoPLipase"/>
</dbReference>
<dbReference type="InterPro" id="IPR040723">
    <property type="entry name" value="cPLA2_C2"/>
</dbReference>
<keyword evidence="11" id="KW-0472">Membrane</keyword>
<dbReference type="Gene3D" id="2.60.40.150">
    <property type="entry name" value="C2 domain"/>
    <property type="match status" value="1"/>
</dbReference>
<keyword evidence="17" id="KW-1185">Reference proteome</keyword>
<dbReference type="Proteomes" id="UP000050525">
    <property type="component" value="Unassembled WGS sequence"/>
</dbReference>
<dbReference type="SUPFAM" id="SSF52151">
    <property type="entry name" value="FabD/lysophospholipase-like"/>
    <property type="match status" value="1"/>
</dbReference>
<evidence type="ECO:0000256" key="9">
    <source>
        <dbReference type="ARBA" id="ARBA00022963"/>
    </source>
</evidence>
<evidence type="ECO:0000256" key="11">
    <source>
        <dbReference type="ARBA" id="ARBA00023136"/>
    </source>
</evidence>
<evidence type="ECO:0000259" key="14">
    <source>
        <dbReference type="PROSITE" id="PS50004"/>
    </source>
</evidence>
<dbReference type="PANTHER" id="PTHR10728:SF32">
    <property type="entry name" value="CYTOSOLIC PHOSPHOLIPASE A2 BETA"/>
    <property type="match status" value="1"/>
</dbReference>
<evidence type="ECO:0000256" key="10">
    <source>
        <dbReference type="ARBA" id="ARBA00023098"/>
    </source>
</evidence>
<evidence type="ECO:0000256" key="6">
    <source>
        <dbReference type="ARBA" id="ARBA00022723"/>
    </source>
</evidence>
<evidence type="ECO:0000256" key="13">
    <source>
        <dbReference type="RuleBase" id="RU362102"/>
    </source>
</evidence>
<dbReference type="Pfam" id="PF18695">
    <property type="entry name" value="cPLA2_C2"/>
    <property type="match status" value="1"/>
</dbReference>
<comment type="caution">
    <text evidence="16">The sequence shown here is derived from an EMBL/GenBank/DDBJ whole genome shotgun (WGS) entry which is preliminary data.</text>
</comment>
<dbReference type="EC" id="3.1.1.4" evidence="4 13"/>
<evidence type="ECO:0000256" key="2">
    <source>
        <dbReference type="ARBA" id="ARBA00004170"/>
    </source>
</evidence>
<dbReference type="GO" id="GO:0047498">
    <property type="term" value="F:calcium-dependent phospholipase A2 activity"/>
    <property type="evidence" value="ECO:0007669"/>
    <property type="project" value="TreeGrafter"/>
</dbReference>
<feature type="domain" description="C2" evidence="14">
    <location>
        <begin position="24"/>
        <end position="144"/>
    </location>
</feature>
<keyword evidence="7 12" id="KW-0378">Hydrolase</keyword>
<reference evidence="16 17" key="1">
    <citation type="journal article" date="2012" name="Genome Biol.">
        <title>Sequencing three crocodilian genomes to illuminate the evolution of archosaurs and amniotes.</title>
        <authorList>
            <person name="St John J.A."/>
            <person name="Braun E.L."/>
            <person name="Isberg S.R."/>
            <person name="Miles L.G."/>
            <person name="Chong A.Y."/>
            <person name="Gongora J."/>
            <person name="Dalzell P."/>
            <person name="Moran C."/>
            <person name="Bed'hom B."/>
            <person name="Abzhanov A."/>
            <person name="Burgess S.C."/>
            <person name="Cooksey A.M."/>
            <person name="Castoe T.A."/>
            <person name="Crawford N.G."/>
            <person name="Densmore L.D."/>
            <person name="Drew J.C."/>
            <person name="Edwards S.V."/>
            <person name="Faircloth B.C."/>
            <person name="Fujita M.K."/>
            <person name="Greenwold M.J."/>
            <person name="Hoffmann F.G."/>
            <person name="Howard J.M."/>
            <person name="Iguchi T."/>
            <person name="Janes D.E."/>
            <person name="Khan S.Y."/>
            <person name="Kohno S."/>
            <person name="de Koning A.J."/>
            <person name="Lance S.L."/>
            <person name="McCarthy F.M."/>
            <person name="McCormack J.E."/>
            <person name="Merchant M.E."/>
            <person name="Peterson D.G."/>
            <person name="Pollock D.D."/>
            <person name="Pourmand N."/>
            <person name="Raney B.J."/>
            <person name="Roessler K.A."/>
            <person name="Sanford J.R."/>
            <person name="Sawyer R.H."/>
            <person name="Schmidt C.J."/>
            <person name="Triplett E.W."/>
            <person name="Tuberville T.D."/>
            <person name="Venegas-Anaya M."/>
            <person name="Howard J.T."/>
            <person name="Jarvis E.D."/>
            <person name="Guillette L.J.Jr."/>
            <person name="Glenn T.C."/>
            <person name="Green R.E."/>
            <person name="Ray D.A."/>
        </authorList>
    </citation>
    <scope>NUCLEOTIDE SEQUENCE [LARGE SCALE GENOMIC DNA]</scope>
    <source>
        <strain evidence="16">KSC_2009_1</strain>
    </source>
</reference>
<dbReference type="PROSITE" id="PS51210">
    <property type="entry name" value="PLA2C"/>
    <property type="match status" value="1"/>
</dbReference>
<feature type="domain" description="PLA2c" evidence="15">
    <location>
        <begin position="290"/>
        <end position="824"/>
    </location>
</feature>
<gene>
    <name evidence="16" type="primary">PLA2G4F</name>
    <name evidence="16" type="ORF">Y1Q_0015992</name>
</gene>
<dbReference type="InterPro" id="IPR000008">
    <property type="entry name" value="C2_dom"/>
</dbReference>
<evidence type="ECO:0000313" key="17">
    <source>
        <dbReference type="Proteomes" id="UP000050525"/>
    </source>
</evidence>
<comment type="subcellular location">
    <subcellularLocation>
        <location evidence="3">Cytoplasm</location>
        <location evidence="3">Cytosol</location>
    </subcellularLocation>
    <subcellularLocation>
        <location evidence="2">Membrane</location>
        <topology evidence="2">Peripheral membrane protein</topology>
    </subcellularLocation>
</comment>
<keyword evidence="6 13" id="KW-0479">Metal-binding</keyword>
<keyword evidence="10 12" id="KW-0443">Lipid metabolism</keyword>
<dbReference type="GO" id="GO:0016020">
    <property type="term" value="C:membrane"/>
    <property type="evidence" value="ECO:0007669"/>
    <property type="project" value="UniProtKB-SubCell"/>
</dbReference>
<comment type="domain">
    <text evidence="13">The N-terminal C2 domain associates with lipid membranes upon calcium binding.</text>
</comment>
<evidence type="ECO:0000256" key="4">
    <source>
        <dbReference type="ARBA" id="ARBA00013278"/>
    </source>
</evidence>